<comment type="caution">
    <text evidence="3">The sequence shown here is derived from an EMBL/GenBank/DDBJ whole genome shotgun (WGS) entry which is preliminary data.</text>
</comment>
<proteinExistence type="predicted"/>
<evidence type="ECO:0008006" key="5">
    <source>
        <dbReference type="Google" id="ProtNLM"/>
    </source>
</evidence>
<organism evidence="3 4">
    <name type="scientific">Massilia terrae</name>
    <dbReference type="NCBI Taxonomy" id="1811224"/>
    <lineage>
        <taxon>Bacteria</taxon>
        <taxon>Pseudomonadati</taxon>
        <taxon>Pseudomonadota</taxon>
        <taxon>Betaproteobacteria</taxon>
        <taxon>Burkholderiales</taxon>
        <taxon>Oxalobacteraceae</taxon>
        <taxon>Telluria group</taxon>
        <taxon>Massilia</taxon>
    </lineage>
</organism>
<feature type="signal peptide" evidence="2">
    <location>
        <begin position="1"/>
        <end position="27"/>
    </location>
</feature>
<feature type="chain" id="PRO_5045368470" description="Secreted protein" evidence="2">
    <location>
        <begin position="28"/>
        <end position="127"/>
    </location>
</feature>
<dbReference type="RefSeq" id="WP_258813353.1">
    <property type="nucleotide sequence ID" value="NZ_JANUGU010000007.1"/>
</dbReference>
<feature type="region of interest" description="Disordered" evidence="1">
    <location>
        <begin position="101"/>
        <end position="127"/>
    </location>
</feature>
<evidence type="ECO:0000256" key="2">
    <source>
        <dbReference type="SAM" id="SignalP"/>
    </source>
</evidence>
<keyword evidence="4" id="KW-1185">Reference proteome</keyword>
<evidence type="ECO:0000313" key="4">
    <source>
        <dbReference type="Proteomes" id="UP001204621"/>
    </source>
</evidence>
<protein>
    <recommendedName>
        <fullName evidence="5">Secreted protein</fullName>
    </recommendedName>
</protein>
<dbReference type="EMBL" id="JANUGU010000007">
    <property type="protein sequence ID" value="MCS0660164.1"/>
    <property type="molecule type" value="Genomic_DNA"/>
</dbReference>
<dbReference type="NCBIfam" id="NF047450">
    <property type="entry name" value="post-PEP-CTERM_1"/>
    <property type="match status" value="1"/>
</dbReference>
<sequence>MHYTKLLMALPLAALFAALMAHAPARAQEGMVVARDPLTGELRAPTPAERKALNASPKASLRAAAPVAPQAIVNPDGSRKVRLGERGQVYEVVRRAPDGKLTGQCVQGEDAAGRALAKPVEARDEDR</sequence>
<accession>A0ABT2D1N3</accession>
<evidence type="ECO:0000256" key="1">
    <source>
        <dbReference type="SAM" id="MobiDB-lite"/>
    </source>
</evidence>
<dbReference type="Proteomes" id="UP001204621">
    <property type="component" value="Unassembled WGS sequence"/>
</dbReference>
<gene>
    <name evidence="3" type="ORF">NX778_19000</name>
</gene>
<feature type="region of interest" description="Disordered" evidence="1">
    <location>
        <begin position="38"/>
        <end position="57"/>
    </location>
</feature>
<name>A0ABT2D1N3_9BURK</name>
<evidence type="ECO:0000313" key="3">
    <source>
        <dbReference type="EMBL" id="MCS0660164.1"/>
    </source>
</evidence>
<reference evidence="3 4" key="1">
    <citation type="submission" date="2022-08" db="EMBL/GenBank/DDBJ databases">
        <title>Reclassification of Massilia species as members of the genera Telluria, Duganella, Pseudoduganella, Mokoshia gen. nov. and Zemynaea gen. nov. using orthogonal and non-orthogonal genome-based approaches.</title>
        <authorList>
            <person name="Bowman J.P."/>
        </authorList>
    </citation>
    <scope>NUCLEOTIDE SEQUENCE [LARGE SCALE GENOMIC DNA]</scope>
    <source>
        <strain evidence="3 4">JCM 31606</strain>
    </source>
</reference>
<keyword evidence="2" id="KW-0732">Signal</keyword>